<evidence type="ECO:0000313" key="15">
    <source>
        <dbReference type="EMBL" id="CAG5126889.1"/>
    </source>
</evidence>
<evidence type="ECO:0000256" key="7">
    <source>
        <dbReference type="ARBA" id="ARBA00023134"/>
    </source>
</evidence>
<dbReference type="OrthoDB" id="6145788at2759"/>
<dbReference type="InterPro" id="IPR050401">
    <property type="entry name" value="Cyclic_nucleotide_synthase"/>
</dbReference>
<dbReference type="CDD" id="cd07302">
    <property type="entry name" value="CHD"/>
    <property type="match status" value="1"/>
</dbReference>
<dbReference type="PANTHER" id="PTHR11920:SF501">
    <property type="entry name" value="GUANYLATE CYCLASE 32E"/>
    <property type="match status" value="1"/>
</dbReference>
<evidence type="ECO:0000256" key="4">
    <source>
        <dbReference type="ARBA" id="ARBA00022729"/>
    </source>
</evidence>
<keyword evidence="4" id="KW-0732">Signal</keyword>
<evidence type="ECO:0000256" key="1">
    <source>
        <dbReference type="ARBA" id="ARBA00004479"/>
    </source>
</evidence>
<evidence type="ECO:0000256" key="13">
    <source>
        <dbReference type="RuleBase" id="RU000405"/>
    </source>
</evidence>
<dbReference type="SMART" id="SM00044">
    <property type="entry name" value="CYCc"/>
    <property type="match status" value="1"/>
</dbReference>
<dbReference type="Pfam" id="PF08376">
    <property type="entry name" value="NIT"/>
    <property type="match status" value="1"/>
</dbReference>
<dbReference type="InterPro" id="IPR011645">
    <property type="entry name" value="HNOB_dom_associated"/>
</dbReference>
<evidence type="ECO:0000256" key="2">
    <source>
        <dbReference type="ARBA" id="ARBA00012202"/>
    </source>
</evidence>
<dbReference type="GO" id="GO:0007168">
    <property type="term" value="P:receptor guanylyl cyclase signaling pathway"/>
    <property type="evidence" value="ECO:0007669"/>
    <property type="project" value="TreeGrafter"/>
</dbReference>
<dbReference type="GO" id="GO:0001653">
    <property type="term" value="F:peptide receptor activity"/>
    <property type="evidence" value="ECO:0007669"/>
    <property type="project" value="TreeGrafter"/>
</dbReference>
<dbReference type="InterPro" id="IPR029787">
    <property type="entry name" value="Nucleotide_cyclase"/>
</dbReference>
<proteinExistence type="inferred from homology"/>
<dbReference type="InterPro" id="IPR001054">
    <property type="entry name" value="A/G_cyclase"/>
</dbReference>
<organism evidence="15 16">
    <name type="scientific">Candidula unifasciata</name>
    <dbReference type="NCBI Taxonomy" id="100452"/>
    <lineage>
        <taxon>Eukaryota</taxon>
        <taxon>Metazoa</taxon>
        <taxon>Spiralia</taxon>
        <taxon>Lophotrochozoa</taxon>
        <taxon>Mollusca</taxon>
        <taxon>Gastropoda</taxon>
        <taxon>Heterobranchia</taxon>
        <taxon>Euthyneura</taxon>
        <taxon>Panpulmonata</taxon>
        <taxon>Eupulmonata</taxon>
        <taxon>Stylommatophora</taxon>
        <taxon>Helicina</taxon>
        <taxon>Helicoidea</taxon>
        <taxon>Geomitridae</taxon>
        <taxon>Candidula</taxon>
    </lineage>
</organism>
<dbReference type="GO" id="GO:0005525">
    <property type="term" value="F:GTP binding"/>
    <property type="evidence" value="ECO:0007669"/>
    <property type="project" value="UniProtKB-KW"/>
</dbReference>
<comment type="caution">
    <text evidence="15">The sequence shown here is derived from an EMBL/GenBank/DDBJ whole genome shotgun (WGS) entry which is preliminary data.</text>
</comment>
<dbReference type="EC" id="4.6.1.2" evidence="2"/>
<name>A0A8S3ZCH4_9EUPU</name>
<dbReference type="AlphaFoldDB" id="A0A8S3ZCH4"/>
<dbReference type="GO" id="GO:0035556">
    <property type="term" value="P:intracellular signal transduction"/>
    <property type="evidence" value="ECO:0007669"/>
    <property type="project" value="InterPro"/>
</dbReference>
<keyword evidence="10" id="KW-0325">Glycoprotein</keyword>
<feature type="non-terminal residue" evidence="15">
    <location>
        <position position="543"/>
    </location>
</feature>
<dbReference type="PANTHER" id="PTHR11920">
    <property type="entry name" value="GUANYLYL CYCLASE"/>
    <property type="match status" value="1"/>
</dbReference>
<dbReference type="PROSITE" id="PS00452">
    <property type="entry name" value="GUANYLATE_CYCLASE_1"/>
    <property type="match status" value="1"/>
</dbReference>
<dbReference type="Pfam" id="PF07701">
    <property type="entry name" value="HNOBA"/>
    <property type="match status" value="1"/>
</dbReference>
<dbReference type="PROSITE" id="PS50125">
    <property type="entry name" value="GUANYLATE_CYCLASE_2"/>
    <property type="match status" value="1"/>
</dbReference>
<evidence type="ECO:0000256" key="10">
    <source>
        <dbReference type="ARBA" id="ARBA00023180"/>
    </source>
</evidence>
<dbReference type="GO" id="GO:0004383">
    <property type="term" value="F:guanylate cyclase activity"/>
    <property type="evidence" value="ECO:0007669"/>
    <property type="project" value="UniProtKB-EC"/>
</dbReference>
<evidence type="ECO:0000256" key="5">
    <source>
        <dbReference type="ARBA" id="ARBA00022741"/>
    </source>
</evidence>
<gene>
    <name evidence="15" type="ORF">CUNI_LOCUS12447</name>
</gene>
<comment type="similarity">
    <text evidence="13">Belongs to the adenylyl cyclase class-4/guanylyl cyclase family.</text>
</comment>
<dbReference type="Pfam" id="PF00211">
    <property type="entry name" value="Guanylate_cyc"/>
    <property type="match status" value="1"/>
</dbReference>
<dbReference type="FunFam" id="3.30.70.1230:FF:000004">
    <property type="entry name" value="Guanylate cyclase"/>
    <property type="match status" value="1"/>
</dbReference>
<feature type="domain" description="Guanylate cyclase" evidence="14">
    <location>
        <begin position="326"/>
        <end position="456"/>
    </location>
</feature>
<evidence type="ECO:0000256" key="6">
    <source>
        <dbReference type="ARBA" id="ARBA00022989"/>
    </source>
</evidence>
<keyword evidence="8" id="KW-0472">Membrane</keyword>
<keyword evidence="5" id="KW-0547">Nucleotide-binding</keyword>
<dbReference type="Gene3D" id="6.10.250.780">
    <property type="match status" value="1"/>
</dbReference>
<dbReference type="Gene3D" id="3.30.70.1230">
    <property type="entry name" value="Nucleotide cyclase"/>
    <property type="match status" value="1"/>
</dbReference>
<protein>
    <recommendedName>
        <fullName evidence="2">guanylate cyclase</fullName>
        <ecNumber evidence="2">4.6.1.2</ecNumber>
    </recommendedName>
</protein>
<keyword evidence="7" id="KW-0342">GTP-binding</keyword>
<evidence type="ECO:0000256" key="8">
    <source>
        <dbReference type="ARBA" id="ARBA00023136"/>
    </source>
</evidence>
<evidence type="ECO:0000256" key="12">
    <source>
        <dbReference type="ARBA" id="ARBA00023293"/>
    </source>
</evidence>
<dbReference type="EMBL" id="CAJHNH020002490">
    <property type="protein sequence ID" value="CAG5126889.1"/>
    <property type="molecule type" value="Genomic_DNA"/>
</dbReference>
<keyword evidence="11 13" id="KW-0456">Lyase</keyword>
<dbReference type="InterPro" id="IPR013587">
    <property type="entry name" value="Nitrate/nitrite_sensing"/>
</dbReference>
<dbReference type="Proteomes" id="UP000678393">
    <property type="component" value="Unassembled WGS sequence"/>
</dbReference>
<evidence type="ECO:0000256" key="3">
    <source>
        <dbReference type="ARBA" id="ARBA00022692"/>
    </source>
</evidence>
<keyword evidence="9" id="KW-0675">Receptor</keyword>
<evidence type="ECO:0000259" key="14">
    <source>
        <dbReference type="PROSITE" id="PS50125"/>
    </source>
</evidence>
<keyword evidence="16" id="KW-1185">Reference proteome</keyword>
<evidence type="ECO:0000313" key="16">
    <source>
        <dbReference type="Proteomes" id="UP000678393"/>
    </source>
</evidence>
<dbReference type="InterPro" id="IPR018297">
    <property type="entry name" value="A/G_cyclase_CS"/>
</dbReference>
<keyword evidence="12" id="KW-0141">cGMP biosynthesis</keyword>
<evidence type="ECO:0000256" key="9">
    <source>
        <dbReference type="ARBA" id="ARBA00023170"/>
    </source>
</evidence>
<keyword evidence="3" id="KW-0812">Transmembrane</keyword>
<sequence length="543" mass="61752">VGELIHNMQVERGYTALHIISTSDPSKSQLGGETRKTWPLQDSGGKFNDFKEFKRLLEEYRNSLLFSPDKQRTVRQEMMFYIEIIEELIKWLYRAIKFTQEGDEWRQLVAYQLLITSKNDIGIERTLGSVFYLTRHFVHEDLLWFLSSQSRGIGKWGLLVVCLFILRPEPWDRSKNMMYHIQTMRDEIARNEDVINQTTTLAFEKSTWWFDNMTSFLNLLFEIQTEMATEILMSLDRECCSDVAEISLSITLVCVFVLLSPVIIISVRALLMDIQKYAISLANQTHELNKERKRAESLLYQMLPQQVAQQLKENNTVPAESFEDVTIFFSDIVGFTTIAASCSPMEVVNLLNALYSCFDARLEIYDVYKVETIGDAYMVSSGVPKRNGRRHVAEIATMALDLAHHAGHIDIPHIAGKNLSLRAGVHTGPVVAGVVGSKMPRYCLFGDTVNTASRMESTGKADHIQVSTVTYSALEALGLFTLETRGHVEIKGKGLMHTFWLQDKIAFEANFPCVPGCQKFNDAQTARMYAINGPIYADCKNKN</sequence>
<dbReference type="GO" id="GO:0005886">
    <property type="term" value="C:plasma membrane"/>
    <property type="evidence" value="ECO:0007669"/>
    <property type="project" value="TreeGrafter"/>
</dbReference>
<keyword evidence="6" id="KW-1133">Transmembrane helix</keyword>
<dbReference type="GO" id="GO:0004016">
    <property type="term" value="F:adenylate cyclase activity"/>
    <property type="evidence" value="ECO:0007669"/>
    <property type="project" value="TreeGrafter"/>
</dbReference>
<evidence type="ECO:0000256" key="11">
    <source>
        <dbReference type="ARBA" id="ARBA00023239"/>
    </source>
</evidence>
<accession>A0A8S3ZCH4</accession>
<comment type="subcellular location">
    <subcellularLocation>
        <location evidence="1">Membrane</location>
        <topology evidence="1">Single-pass type I membrane protein</topology>
    </subcellularLocation>
</comment>
<dbReference type="SUPFAM" id="SSF55073">
    <property type="entry name" value="Nucleotide cyclase"/>
    <property type="match status" value="1"/>
</dbReference>
<reference evidence="15" key="1">
    <citation type="submission" date="2021-04" db="EMBL/GenBank/DDBJ databases">
        <authorList>
            <consortium name="Molecular Ecology Group"/>
        </authorList>
    </citation>
    <scope>NUCLEOTIDE SEQUENCE</scope>
</reference>